<dbReference type="InterPro" id="IPR021352">
    <property type="entry name" value="DUF2971"/>
</dbReference>
<name>A0A2H4U7I3_METSM</name>
<dbReference type="GeneID" id="35119005"/>
<dbReference type="EMBL" id="CP017803">
    <property type="protein sequence ID" value="ATZ60085.1"/>
    <property type="molecule type" value="Genomic_DNA"/>
</dbReference>
<accession>A0A2H4U7I3</accession>
<dbReference type="AlphaFoldDB" id="A0A2H4U7I3"/>
<gene>
    <name evidence="1" type="ORF">BK798_06465</name>
</gene>
<dbReference type="Pfam" id="PF11185">
    <property type="entry name" value="DUF2971"/>
    <property type="match status" value="1"/>
</dbReference>
<proteinExistence type="predicted"/>
<evidence type="ECO:0008006" key="3">
    <source>
        <dbReference type="Google" id="ProtNLM"/>
    </source>
</evidence>
<reference evidence="1 2" key="1">
    <citation type="submission" date="2016-10" db="EMBL/GenBank/DDBJ databases">
        <authorList>
            <person name="Varghese N."/>
        </authorList>
    </citation>
    <scope>NUCLEOTIDE SEQUENCE [LARGE SCALE GENOMIC DNA]</scope>
    <source>
        <strain evidence="1 2">KB11</strain>
    </source>
</reference>
<dbReference type="RefSeq" id="WP_100815629.1">
    <property type="nucleotide sequence ID" value="NZ_CP017803.1"/>
</dbReference>
<dbReference type="Proteomes" id="UP000232133">
    <property type="component" value="Chromosome"/>
</dbReference>
<sequence length="669" mass="80453">MWIDEFFELLYSKDSAKIEEAYELKNKKMPDFIYKYKSINSNGHTFDLLENGLIYLSNANNLNDLYEGEFFYDVEELFFNNFEPKIIGDFIKKAKLSDEEKERLSNSEKPYLELQKLIYETDPIVNTDIPFEEFNNLSLKIIFDALNKVFQDGNNISKENTYLTCFSEDFDVILMWSHYADSNTGICIKYNLKNYEDFLMRACYPIKYENGYDYTDELSNMKENMHKLMFDPYLRKETTWSYEKEWRILFNHEILLRSAIKIGEKYFLKLPKPSAIYLGKRIAAENKEKIIDICKKREISLYQMEKDTRKAKLYETEILKYSEKYWENELFIVESIKNKTCKSLIHNYFYYSKSIGDIKKGFSRIIDSFKNLNNNEIQFFLDELLFKNDVFPVLYPYYPNVLLFLIKLYDTKTFNYITTSDGLSVEKNLEKWIGYCFSSFYNKKLIRYLIFFERLFMRFYNRYVILSDKEKEIYELELPNYNLKNKYVTLIEEDMFDEFKLMHPFTTKDQKELIRINILNNIQTVIDLFYIDGKFDEDSCYEEYLKLKSVVEKIENNTELQYQEIFLNSERYLQIIYGCLFNKSCDIQLQYSGGVLIRNKHILQLMSSEDKSLLEILGKINYNHRISSFIFECCDELNLNYKQNIPINVNEKYFNPKNNPYTILDNNLV</sequence>
<protein>
    <recommendedName>
        <fullName evidence="3">DUF2971 domain-containing protein</fullName>
    </recommendedName>
</protein>
<evidence type="ECO:0000313" key="2">
    <source>
        <dbReference type="Proteomes" id="UP000232133"/>
    </source>
</evidence>
<organism evidence="1 2">
    <name type="scientific">Methanobrevibacter smithii</name>
    <dbReference type="NCBI Taxonomy" id="2173"/>
    <lineage>
        <taxon>Archaea</taxon>
        <taxon>Methanobacteriati</taxon>
        <taxon>Methanobacteriota</taxon>
        <taxon>Methanomada group</taxon>
        <taxon>Methanobacteria</taxon>
        <taxon>Methanobacteriales</taxon>
        <taxon>Methanobacteriaceae</taxon>
        <taxon>Methanobrevibacter</taxon>
    </lineage>
</organism>
<evidence type="ECO:0000313" key="1">
    <source>
        <dbReference type="EMBL" id="ATZ60085.1"/>
    </source>
</evidence>